<evidence type="ECO:0000313" key="4">
    <source>
        <dbReference type="EMBL" id="KXB07791.1"/>
    </source>
</evidence>
<dbReference type="SUPFAM" id="SSF53639">
    <property type="entry name" value="AraD/HMP-PK domain-like"/>
    <property type="match status" value="1"/>
</dbReference>
<dbReference type="InterPro" id="IPR036409">
    <property type="entry name" value="Aldolase_II/adducin_N_sf"/>
</dbReference>
<dbReference type="InterPro" id="IPR050197">
    <property type="entry name" value="Aldolase_class_II_sugar_metab"/>
</dbReference>
<gene>
    <name evidence="4" type="ORF">AKJ55_01950</name>
</gene>
<dbReference type="Gene3D" id="3.40.225.10">
    <property type="entry name" value="Class II aldolase/adducin N-terminal domain"/>
    <property type="match status" value="1"/>
</dbReference>
<comment type="caution">
    <text evidence="4">The sequence shown here is derived from an EMBL/GenBank/DDBJ whole genome shotgun (WGS) entry which is preliminary data.</text>
</comment>
<evidence type="ECO:0000259" key="3">
    <source>
        <dbReference type="Pfam" id="PF00596"/>
    </source>
</evidence>
<accession>A0ABR5TJ82</accession>
<keyword evidence="1" id="KW-0479">Metal-binding</keyword>
<dbReference type="Pfam" id="PF00596">
    <property type="entry name" value="Aldolase_II"/>
    <property type="match status" value="1"/>
</dbReference>
<dbReference type="InterPro" id="IPR001303">
    <property type="entry name" value="Aldolase_II/adducin_N"/>
</dbReference>
<dbReference type="EMBL" id="LHYI01000056">
    <property type="protein sequence ID" value="KXB07791.1"/>
    <property type="molecule type" value="Genomic_DNA"/>
</dbReference>
<dbReference type="PANTHER" id="PTHR22789:SF0">
    <property type="entry name" value="3-OXO-TETRONATE 4-PHOSPHATE DECARBOXYLASE-RELATED"/>
    <property type="match status" value="1"/>
</dbReference>
<reference evidence="4 5" key="1">
    <citation type="journal article" date="2016" name="Sci. Rep.">
        <title>Metabolic traits of an uncultured archaeal lineage -MSBL1- from brine pools of the Red Sea.</title>
        <authorList>
            <person name="Mwirichia R."/>
            <person name="Alam I."/>
            <person name="Rashid M."/>
            <person name="Vinu M."/>
            <person name="Ba-Alawi W."/>
            <person name="Anthony Kamau A."/>
            <person name="Kamanda Ngugi D."/>
            <person name="Goker M."/>
            <person name="Klenk H.P."/>
            <person name="Bajic V."/>
            <person name="Stingl U."/>
        </authorList>
    </citation>
    <scope>NUCLEOTIDE SEQUENCE [LARGE SCALE GENOMIC DNA]</scope>
    <source>
        <strain evidence="4">SCGC-AAA382M17</strain>
    </source>
</reference>
<dbReference type="PANTHER" id="PTHR22789">
    <property type="entry name" value="FUCULOSE PHOSPHATE ALDOLASE"/>
    <property type="match status" value="1"/>
</dbReference>
<feature type="domain" description="Class II aldolase/adducin N-terminal" evidence="3">
    <location>
        <begin position="3"/>
        <end position="44"/>
    </location>
</feature>
<evidence type="ECO:0000256" key="1">
    <source>
        <dbReference type="ARBA" id="ARBA00022723"/>
    </source>
</evidence>
<evidence type="ECO:0000313" key="5">
    <source>
        <dbReference type="Proteomes" id="UP000070633"/>
    </source>
</evidence>
<sequence length="76" mass="8336">AALDALSNKKAALLANHGVVALGEDMKEALKVAEIVEKSAKIYLLANTFGEVHELSEEDVEIMRKMYSEEYGQTNP</sequence>
<dbReference type="Proteomes" id="UP000070633">
    <property type="component" value="Unassembled WGS sequence"/>
</dbReference>
<protein>
    <submittedName>
        <fullName evidence="4">Aldolase</fullName>
    </submittedName>
</protein>
<keyword evidence="5" id="KW-1185">Reference proteome</keyword>
<evidence type="ECO:0000256" key="2">
    <source>
        <dbReference type="ARBA" id="ARBA00023239"/>
    </source>
</evidence>
<proteinExistence type="predicted"/>
<organism evidence="4 5">
    <name type="scientific">candidate division MSBL1 archaeon SCGC-AAA382M17</name>
    <dbReference type="NCBI Taxonomy" id="1698284"/>
    <lineage>
        <taxon>Archaea</taxon>
        <taxon>Methanobacteriati</taxon>
        <taxon>Methanobacteriota</taxon>
        <taxon>candidate division MSBL1</taxon>
    </lineage>
</organism>
<feature type="non-terminal residue" evidence="4">
    <location>
        <position position="1"/>
    </location>
</feature>
<name>A0ABR5TJ82_9EURY</name>
<keyword evidence="2" id="KW-0456">Lyase</keyword>